<comment type="caution">
    <text evidence="2">The sequence shown here is derived from an EMBL/GenBank/DDBJ whole genome shotgun (WGS) entry which is preliminary data.</text>
</comment>
<evidence type="ECO:0000313" key="3">
    <source>
        <dbReference type="Proteomes" id="UP001302321"/>
    </source>
</evidence>
<reference evidence="2" key="1">
    <citation type="journal article" date="2023" name="Mol. Phylogenet. Evol.">
        <title>Genome-scale phylogeny and comparative genomics of the fungal order Sordariales.</title>
        <authorList>
            <person name="Hensen N."/>
            <person name="Bonometti L."/>
            <person name="Westerberg I."/>
            <person name="Brannstrom I.O."/>
            <person name="Guillou S."/>
            <person name="Cros-Aarteil S."/>
            <person name="Calhoun S."/>
            <person name="Haridas S."/>
            <person name="Kuo A."/>
            <person name="Mondo S."/>
            <person name="Pangilinan J."/>
            <person name="Riley R."/>
            <person name="LaButti K."/>
            <person name="Andreopoulos B."/>
            <person name="Lipzen A."/>
            <person name="Chen C."/>
            <person name="Yan M."/>
            <person name="Daum C."/>
            <person name="Ng V."/>
            <person name="Clum A."/>
            <person name="Steindorff A."/>
            <person name="Ohm R.A."/>
            <person name="Martin F."/>
            <person name="Silar P."/>
            <person name="Natvig D.O."/>
            <person name="Lalanne C."/>
            <person name="Gautier V."/>
            <person name="Ament-Velasquez S.L."/>
            <person name="Kruys A."/>
            <person name="Hutchinson M.I."/>
            <person name="Powell A.J."/>
            <person name="Barry K."/>
            <person name="Miller A.N."/>
            <person name="Grigoriev I.V."/>
            <person name="Debuchy R."/>
            <person name="Gladieux P."/>
            <person name="Hiltunen Thoren M."/>
            <person name="Johannesson H."/>
        </authorList>
    </citation>
    <scope>NUCLEOTIDE SEQUENCE</scope>
    <source>
        <strain evidence="2">CBS 892.96</strain>
    </source>
</reference>
<keyword evidence="3" id="KW-1185">Reference proteome</keyword>
<evidence type="ECO:0000313" key="2">
    <source>
        <dbReference type="EMBL" id="KAK4175111.1"/>
    </source>
</evidence>
<name>A0AAN6W674_9PEZI</name>
<feature type="compositionally biased region" description="Polar residues" evidence="1">
    <location>
        <begin position="8"/>
        <end position="17"/>
    </location>
</feature>
<organism evidence="2 3">
    <name type="scientific">Triangularia setosa</name>
    <dbReference type="NCBI Taxonomy" id="2587417"/>
    <lineage>
        <taxon>Eukaryota</taxon>
        <taxon>Fungi</taxon>
        <taxon>Dikarya</taxon>
        <taxon>Ascomycota</taxon>
        <taxon>Pezizomycotina</taxon>
        <taxon>Sordariomycetes</taxon>
        <taxon>Sordariomycetidae</taxon>
        <taxon>Sordariales</taxon>
        <taxon>Podosporaceae</taxon>
        <taxon>Triangularia</taxon>
    </lineage>
</organism>
<reference evidence="2" key="2">
    <citation type="submission" date="2023-05" db="EMBL/GenBank/DDBJ databases">
        <authorList>
            <consortium name="Lawrence Berkeley National Laboratory"/>
            <person name="Steindorff A."/>
            <person name="Hensen N."/>
            <person name="Bonometti L."/>
            <person name="Westerberg I."/>
            <person name="Brannstrom I.O."/>
            <person name="Guillou S."/>
            <person name="Cros-Aarteil S."/>
            <person name="Calhoun S."/>
            <person name="Haridas S."/>
            <person name="Kuo A."/>
            <person name="Mondo S."/>
            <person name="Pangilinan J."/>
            <person name="Riley R."/>
            <person name="Labutti K."/>
            <person name="Andreopoulos B."/>
            <person name="Lipzen A."/>
            <person name="Chen C."/>
            <person name="Yanf M."/>
            <person name="Daum C."/>
            <person name="Ng V."/>
            <person name="Clum A."/>
            <person name="Ohm R."/>
            <person name="Martin F."/>
            <person name="Silar P."/>
            <person name="Natvig D."/>
            <person name="Lalanne C."/>
            <person name="Gautier V."/>
            <person name="Ament-Velasquez S.L."/>
            <person name="Kruys A."/>
            <person name="Hutchinson M.I."/>
            <person name="Powell A.J."/>
            <person name="Barry K."/>
            <person name="Miller A.N."/>
            <person name="Grigoriev I.V."/>
            <person name="Debuchy R."/>
            <person name="Gladieux P."/>
            <person name="Thoren M.H."/>
            <person name="Johannesson H."/>
        </authorList>
    </citation>
    <scope>NUCLEOTIDE SEQUENCE</scope>
    <source>
        <strain evidence="2">CBS 892.96</strain>
    </source>
</reference>
<sequence>MSGYDRQPTPSERSWSVISGADANGFVDETHTKWRKPHFNEDNIPSSRIGHESATSLEKDLDAAAHTQRAISNEDSTETAGSNETQIRIDDVVGWSSGGVKAVPSTSTHNNTAFPNTTSTADTPALTLANMELHQQGIYAHNVEGWVDAAGTGRLAQDQAPLRGYSSSVASTRSAVSNGSWTHIMEPIPMDEHLAFAGSWCNKALAPYGAPKPAGN</sequence>
<evidence type="ECO:0000256" key="1">
    <source>
        <dbReference type="SAM" id="MobiDB-lite"/>
    </source>
</evidence>
<accession>A0AAN6W674</accession>
<gene>
    <name evidence="2" type="ORF">QBC36DRAFT_29180</name>
</gene>
<proteinExistence type="predicted"/>
<dbReference type="EMBL" id="MU866248">
    <property type="protein sequence ID" value="KAK4175111.1"/>
    <property type="molecule type" value="Genomic_DNA"/>
</dbReference>
<feature type="region of interest" description="Disordered" evidence="1">
    <location>
        <begin position="1"/>
        <end position="20"/>
    </location>
</feature>
<dbReference type="Proteomes" id="UP001302321">
    <property type="component" value="Unassembled WGS sequence"/>
</dbReference>
<protein>
    <submittedName>
        <fullName evidence="2">Uncharacterized protein</fullName>
    </submittedName>
</protein>
<dbReference type="AlphaFoldDB" id="A0AAN6W674"/>